<keyword evidence="1 4" id="KW-0349">Heme</keyword>
<dbReference type="Pfam" id="PF13442">
    <property type="entry name" value="Cytochrome_CBB3"/>
    <property type="match status" value="2"/>
</dbReference>
<dbReference type="PANTHER" id="PTHR35008:SF8">
    <property type="entry name" value="ALCOHOL DEHYDROGENASE CYTOCHROME C SUBUNIT"/>
    <property type="match status" value="1"/>
</dbReference>
<keyword evidence="10" id="KW-1185">Reference proteome</keyword>
<feature type="domain" description="Cytochrome c" evidence="8">
    <location>
        <begin position="59"/>
        <end position="147"/>
    </location>
</feature>
<evidence type="ECO:0000256" key="4">
    <source>
        <dbReference type="PROSITE-ProRule" id="PRU00433"/>
    </source>
</evidence>
<dbReference type="InterPro" id="IPR051459">
    <property type="entry name" value="Cytochrome_c-type_DH"/>
</dbReference>
<dbReference type="RefSeq" id="WP_062422677.1">
    <property type="nucleotide sequence ID" value="NZ_BBYA01000011.1"/>
</dbReference>
<dbReference type="PROSITE" id="PS51257">
    <property type="entry name" value="PROKAR_LIPOPROTEIN"/>
    <property type="match status" value="1"/>
</dbReference>
<keyword evidence="6" id="KW-0472">Membrane</keyword>
<keyword evidence="7" id="KW-0732">Signal</keyword>
<dbReference type="PANTHER" id="PTHR35008">
    <property type="entry name" value="BLL4482 PROTEIN-RELATED"/>
    <property type="match status" value="1"/>
</dbReference>
<dbReference type="EMBL" id="LGCK01000012">
    <property type="protein sequence ID" value="KPL70956.1"/>
    <property type="molecule type" value="Genomic_DNA"/>
</dbReference>
<dbReference type="InterPro" id="IPR009056">
    <property type="entry name" value="Cyt_c-like_dom"/>
</dbReference>
<dbReference type="GO" id="GO:0020037">
    <property type="term" value="F:heme binding"/>
    <property type="evidence" value="ECO:0007669"/>
    <property type="project" value="InterPro"/>
</dbReference>
<feature type="signal peptide" evidence="7">
    <location>
        <begin position="1"/>
        <end position="29"/>
    </location>
</feature>
<dbReference type="InterPro" id="IPR036909">
    <property type="entry name" value="Cyt_c-like_dom_sf"/>
</dbReference>
<dbReference type="GO" id="GO:0009055">
    <property type="term" value="F:electron transfer activity"/>
    <property type="evidence" value="ECO:0007669"/>
    <property type="project" value="InterPro"/>
</dbReference>
<dbReference type="STRING" id="229920.ADM99_11645"/>
<evidence type="ECO:0000313" key="10">
    <source>
        <dbReference type="Proteomes" id="UP000050430"/>
    </source>
</evidence>
<dbReference type="OrthoDB" id="9779283at2"/>
<evidence type="ECO:0000256" key="1">
    <source>
        <dbReference type="ARBA" id="ARBA00022617"/>
    </source>
</evidence>
<evidence type="ECO:0000256" key="7">
    <source>
        <dbReference type="SAM" id="SignalP"/>
    </source>
</evidence>
<evidence type="ECO:0000313" key="9">
    <source>
        <dbReference type="EMBL" id="KPL70956.1"/>
    </source>
</evidence>
<organism evidence="9 10">
    <name type="scientific">Leptolinea tardivitalis</name>
    <dbReference type="NCBI Taxonomy" id="229920"/>
    <lineage>
        <taxon>Bacteria</taxon>
        <taxon>Bacillati</taxon>
        <taxon>Chloroflexota</taxon>
        <taxon>Anaerolineae</taxon>
        <taxon>Anaerolineales</taxon>
        <taxon>Anaerolineaceae</taxon>
        <taxon>Leptolinea</taxon>
    </lineage>
</organism>
<dbReference type="PROSITE" id="PS51007">
    <property type="entry name" value="CYTC"/>
    <property type="match status" value="2"/>
</dbReference>
<evidence type="ECO:0000256" key="5">
    <source>
        <dbReference type="SAM" id="MobiDB-lite"/>
    </source>
</evidence>
<keyword evidence="2 4" id="KW-0479">Metal-binding</keyword>
<feature type="domain" description="Cytochrome c" evidence="8">
    <location>
        <begin position="151"/>
        <end position="229"/>
    </location>
</feature>
<keyword evidence="6" id="KW-1133">Transmembrane helix</keyword>
<dbReference type="Gene3D" id="1.10.760.10">
    <property type="entry name" value="Cytochrome c-like domain"/>
    <property type="match status" value="2"/>
</dbReference>
<evidence type="ECO:0000256" key="3">
    <source>
        <dbReference type="ARBA" id="ARBA00023004"/>
    </source>
</evidence>
<dbReference type="GO" id="GO:0046872">
    <property type="term" value="F:metal ion binding"/>
    <property type="evidence" value="ECO:0007669"/>
    <property type="project" value="UniProtKB-KW"/>
</dbReference>
<gene>
    <name evidence="9" type="ORF">ADM99_11645</name>
</gene>
<reference evidence="9 10" key="1">
    <citation type="submission" date="2015-07" db="EMBL/GenBank/DDBJ databases">
        <title>Genome sequence of Leptolinea tardivitalis DSM 16556.</title>
        <authorList>
            <person name="Hemp J."/>
            <person name="Ward L.M."/>
            <person name="Pace L.A."/>
            <person name="Fischer W.W."/>
        </authorList>
    </citation>
    <scope>NUCLEOTIDE SEQUENCE [LARGE SCALE GENOMIC DNA]</scope>
    <source>
        <strain evidence="9 10">YMTK-2</strain>
    </source>
</reference>
<evidence type="ECO:0000259" key="8">
    <source>
        <dbReference type="PROSITE" id="PS51007"/>
    </source>
</evidence>
<sequence length="615" mass="66788">MKEFKNRLYKTSIVLVFLLISGCSGSLVADVTPPPGYQPTIYPQSTAYVQAEISPLLPPDSRAGEDVYSQNCLACHGIDGKGNGNRVESLPSPPSMLGSLSYSRKIAPVIWYQTITQGRMDKLMPGFGTSLSDRQRWDVTAYLLSLDISASQMSTGEAVYRQTCQTCHGEKAEGISGSGPELTGADQLQRSLNDTINIITFGKNTMPAVGKDLPDEQKINAAIYVRSLVMTNPAGEEKSSNVENKTPLPDFTDDRDHDSKITGRVINGSGASLPTGLLVTLTGFDSDQEKYTQSIPVDINGYFSFHDVPVPEGRIYQLSVLYKDILYSSTPIQAGNTTAMENQQITIYEPITDTALIKAARMHIFFEFPKANVLRVIQLFVLSNPTKNLITSAHAGDPVITFQLPDGASNLMVKGGSLGGRFVSTSDGFGDTQGIPPGTGTQILFSYDLPYDKDLLFYIKLPLNIDVTNIMLPSEGVTIKSSQLNTAGEKLIQNTEWRIYSSGPLTSGSRLDLLVSGKPVIDDPQADEMNTNLAVGLLAVVVVSVFVIIAILQEIGEKKAAKKQKPIPPKDISAQNTVLDAIIALDDQFKAGQIPPAAYKERREELLKRLQEALA</sequence>
<dbReference type="AlphaFoldDB" id="A0A0P6WXC3"/>
<comment type="caution">
    <text evidence="9">The sequence shown here is derived from an EMBL/GenBank/DDBJ whole genome shotgun (WGS) entry which is preliminary data.</text>
</comment>
<evidence type="ECO:0000256" key="2">
    <source>
        <dbReference type="ARBA" id="ARBA00022723"/>
    </source>
</evidence>
<dbReference type="PATRIC" id="fig|229920.5.peg.2650"/>
<accession>A0A0P6WXC3</accession>
<name>A0A0P6WXC3_9CHLR</name>
<proteinExistence type="predicted"/>
<keyword evidence="6" id="KW-0812">Transmembrane</keyword>
<protein>
    <recommendedName>
        <fullName evidence="8">Cytochrome c domain-containing protein</fullName>
    </recommendedName>
</protein>
<feature type="region of interest" description="Disordered" evidence="5">
    <location>
        <begin position="234"/>
        <end position="257"/>
    </location>
</feature>
<dbReference type="Proteomes" id="UP000050430">
    <property type="component" value="Unassembled WGS sequence"/>
</dbReference>
<dbReference type="SUPFAM" id="SSF46626">
    <property type="entry name" value="Cytochrome c"/>
    <property type="match status" value="2"/>
</dbReference>
<keyword evidence="3 4" id="KW-0408">Iron</keyword>
<feature type="transmembrane region" description="Helical" evidence="6">
    <location>
        <begin position="533"/>
        <end position="552"/>
    </location>
</feature>
<feature type="chain" id="PRO_5006132688" description="Cytochrome c domain-containing protein" evidence="7">
    <location>
        <begin position="30"/>
        <end position="615"/>
    </location>
</feature>
<evidence type="ECO:0000256" key="6">
    <source>
        <dbReference type="SAM" id="Phobius"/>
    </source>
</evidence>